<dbReference type="AlphaFoldDB" id="A0AAV0TH75"/>
<gene>
    <name evidence="7" type="ORF">PFR002_LOCUS3909</name>
</gene>
<sequence>MAGLGPCVLPVLEFANARAPELQALHELSQHKQISTCIDAKLETQKNQRRRRANAFKSHKIPQRLRILPKAVKNSLRCRKHNRRPHKLLQDRATPSVANFERSLWLSSHVWHTKRMIMTDQYGYILASHRADKSISAALEALRTKATLHDASYYGIIELYGLPQVILEALQLISDPEGSDFHGRRFLAGAEEGRSMLYHKGQFPQGAIAPVTFMWRPLRQDYEGGQFTLHKDWQNTKRQLWLWVHPAAYMEAATAIATACLDVGHDDEESIEMLDRRGQLCRLKLRGRLADELVTSIASGDGDEGSGEEEQDNQEEDTSDHEDSFDEKQTRINCCNGNRLYILRETEKKTQIEKEKDSIYAIAVKDPRMTRWKHGNFYHSTDRATSFSLLKEPSAEAVPKLGTDLIESPLSGLSLSSLGKDAEEPESKEILKEIQTLLAWTTSTSNAVVADESGSLNFPNSVGDGERTKFDVAKDDIDMNVEPIPNSLLWSLSKRLKIESNYKKDHKLNEEIYRQRKESVLGSTSYEVRAKSQALHLLIIKKREPYPHTSGWDIVCPPSSVVGLLKSLVFGGALVVGLEEDAALCTVLHQPSFPCDYPDTKAGHVYWDSRARDLGTEQAKKPKAVRYNFEKHGVKSPFRPRWELLFNLQKHEGDAEDEETQSLCVLRGGKYTEPFCFHRSSSTATGPGEMTSMPTCGVESVVPVTIPTLVRVVIVVPRRGHIDVNAMLLVPSAGDVEQFNNNKDWKGVDVCLPKKNSVKSSNTDERSLIGYVTSSIYDRPKGAFRAVGFIACEPLQQLYIANAGQRYRKQGYYVLAMLRSPHGQMVRPVLVQAQT</sequence>
<accession>A0AAV0TH75</accession>
<dbReference type="InterPro" id="IPR009723">
    <property type="entry name" value="Pop1_N"/>
</dbReference>
<dbReference type="EMBL" id="CANTFK010000633">
    <property type="protein sequence ID" value="CAI5719997.1"/>
    <property type="molecule type" value="Genomic_DNA"/>
</dbReference>
<evidence type="ECO:0000259" key="6">
    <source>
        <dbReference type="Pfam" id="PF08170"/>
    </source>
</evidence>
<evidence type="ECO:0000256" key="4">
    <source>
        <dbReference type="SAM" id="MobiDB-lite"/>
    </source>
</evidence>
<dbReference type="Pfam" id="PF06978">
    <property type="entry name" value="POP1_N"/>
    <property type="match status" value="1"/>
</dbReference>
<evidence type="ECO:0000256" key="1">
    <source>
        <dbReference type="ARBA" id="ARBA00004123"/>
    </source>
</evidence>
<feature type="compositionally biased region" description="Acidic residues" evidence="4">
    <location>
        <begin position="301"/>
        <end position="325"/>
    </location>
</feature>
<reference evidence="7" key="1">
    <citation type="submission" date="2022-12" db="EMBL/GenBank/DDBJ databases">
        <authorList>
            <person name="Webb A."/>
        </authorList>
    </citation>
    <scope>NUCLEOTIDE SEQUENCE</scope>
    <source>
        <strain evidence="7">Pf2</strain>
    </source>
</reference>
<dbReference type="PANTHER" id="PTHR22731:SF3">
    <property type="entry name" value="RIBONUCLEASES P_MRP PROTEIN SUBUNIT POP1"/>
    <property type="match status" value="1"/>
</dbReference>
<evidence type="ECO:0000313" key="8">
    <source>
        <dbReference type="Proteomes" id="UP001159659"/>
    </source>
</evidence>
<evidence type="ECO:0000313" key="7">
    <source>
        <dbReference type="EMBL" id="CAI5719997.1"/>
    </source>
</evidence>
<keyword evidence="2" id="KW-0819">tRNA processing</keyword>
<evidence type="ECO:0000256" key="3">
    <source>
        <dbReference type="ARBA" id="ARBA00023242"/>
    </source>
</evidence>
<comment type="subcellular location">
    <subcellularLocation>
        <location evidence="1">Nucleus</location>
    </subcellularLocation>
</comment>
<evidence type="ECO:0000259" key="5">
    <source>
        <dbReference type="Pfam" id="PF06978"/>
    </source>
</evidence>
<feature type="domain" description="POPLD" evidence="6">
    <location>
        <begin position="551"/>
        <end position="642"/>
    </location>
</feature>
<keyword evidence="3" id="KW-0539">Nucleus</keyword>
<dbReference type="GO" id="GO:0000172">
    <property type="term" value="C:ribonuclease MRP complex"/>
    <property type="evidence" value="ECO:0007669"/>
    <property type="project" value="InterPro"/>
</dbReference>
<dbReference type="InterPro" id="IPR039182">
    <property type="entry name" value="Pop1"/>
</dbReference>
<organism evidence="7 8">
    <name type="scientific">Peronospora farinosa</name>
    <dbReference type="NCBI Taxonomy" id="134698"/>
    <lineage>
        <taxon>Eukaryota</taxon>
        <taxon>Sar</taxon>
        <taxon>Stramenopiles</taxon>
        <taxon>Oomycota</taxon>
        <taxon>Peronosporomycetes</taxon>
        <taxon>Peronosporales</taxon>
        <taxon>Peronosporaceae</taxon>
        <taxon>Peronospora</taxon>
    </lineage>
</organism>
<comment type="caution">
    <text evidence="7">The sequence shown here is derived from an EMBL/GenBank/DDBJ whole genome shotgun (WGS) entry which is preliminary data.</text>
</comment>
<feature type="region of interest" description="Disordered" evidence="4">
    <location>
        <begin position="296"/>
        <end position="328"/>
    </location>
</feature>
<dbReference type="GO" id="GO:0001682">
    <property type="term" value="P:tRNA 5'-leader removal"/>
    <property type="evidence" value="ECO:0007669"/>
    <property type="project" value="InterPro"/>
</dbReference>
<proteinExistence type="predicted"/>
<dbReference type="GO" id="GO:0005655">
    <property type="term" value="C:nucleolar ribonuclease P complex"/>
    <property type="evidence" value="ECO:0007669"/>
    <property type="project" value="InterPro"/>
</dbReference>
<dbReference type="PANTHER" id="PTHR22731">
    <property type="entry name" value="RIBONUCLEASES P/MRP PROTEIN SUBUNIT POP1"/>
    <property type="match status" value="1"/>
</dbReference>
<dbReference type="InterPro" id="IPR012590">
    <property type="entry name" value="POPLD_dom"/>
</dbReference>
<protein>
    <submittedName>
        <fullName evidence="7">Uncharacterized protein</fullName>
    </submittedName>
</protein>
<dbReference type="Pfam" id="PF08170">
    <property type="entry name" value="POPLD"/>
    <property type="match status" value="1"/>
</dbReference>
<evidence type="ECO:0000256" key="2">
    <source>
        <dbReference type="ARBA" id="ARBA00022694"/>
    </source>
</evidence>
<feature type="domain" description="Pop1 N-terminal" evidence="5">
    <location>
        <begin position="101"/>
        <end position="161"/>
    </location>
</feature>
<dbReference type="Proteomes" id="UP001159659">
    <property type="component" value="Unassembled WGS sequence"/>
</dbReference>
<name>A0AAV0TH75_9STRA</name>